<accession>A0ABW1H0Z5</accession>
<organism evidence="3 4">
    <name type="scientific">Micromonospora vulcania</name>
    <dbReference type="NCBI Taxonomy" id="1441873"/>
    <lineage>
        <taxon>Bacteria</taxon>
        <taxon>Bacillati</taxon>
        <taxon>Actinomycetota</taxon>
        <taxon>Actinomycetes</taxon>
        <taxon>Micromonosporales</taxon>
        <taxon>Micromonosporaceae</taxon>
        <taxon>Micromonospora</taxon>
    </lineage>
</organism>
<feature type="coiled-coil region" evidence="1">
    <location>
        <begin position="919"/>
        <end position="953"/>
    </location>
</feature>
<dbReference type="PANTHER" id="PTHR31915:SF6">
    <property type="entry name" value="SKICH DOMAIN-CONTAINING PROTEIN"/>
    <property type="match status" value="1"/>
</dbReference>
<comment type="caution">
    <text evidence="3">The sequence shown here is derived from an EMBL/GenBank/DDBJ whole genome shotgun (WGS) entry which is preliminary data.</text>
</comment>
<sequence>MTLIAHPGQQRTGSRDTAGPMSDWNDGPIAADRWQPTRAGAVNSWAWTDETLMFADGWLALAGPNGSGKSLTASMLVTVLLDGEVSQKALSVSGEAVGTLIDRHTDRNPKEDRTGAWWLEYGYRDSSTGDVRYLTTGLWLRSQSSGLQKAFFIMPGRVGTDLFLAQQRDPVPIEGLAEQVAAASGRLFTSTDRLTSKVRDYVNLAEENQYRDAIRTTLFAPLDSVQFDALVGVLRSLRSVRTAEAISPNQMRAVLTEALPALDPRALQFIADTMERIADLEAQLKQARAEIRQLEQSEQQYQRYIDAIIAEEAARLANAQTVFDDHAREARTAEQQLAEAQAQAARVQARREELRSEIAGVRGRLQAAEDALRDHAGAELPHLEERLTDLRKQQSELEAAGLDLQEESQYAAQQAVESVDQFRNSQRHLTGIGSRLRATAADVGAHAFVDRLAEVTEQVTAANSLDQDPPKVDLAQIAETPRGWIETRTTTLNGIDTVLHEHDMAQIEQRTEAGHLRTAEEAQDRAADRAGDARAERRAAEQDLLDELDRWEGRRTQLPSVPADLTTDVEDRIDPDRLITWLHEAGTATRERIALAAREQDVVHGTRLVHVAEGAAHRAAQARDRAEQIADQAQRDLEDAQAQADIDRTAVDEQARQARANHDAAVDAAHAITATAEQALANGRANATLAATEWSRQVAGWRARLVHLDGRAVNLPDDPDAIDLRQPFLDLERAHSAAVSALQRAIAEAGRAVDDAGQRVTGIEDELEQARQQLPVPQAPPWRAPRDRGRGVPLWAAVAFAEHISAQQADRIEGALLTAGLLDALITGEGLVGHGDLVLAGDRPAAGQSLADILVAENGSGADPQHVEWLLRAVAIDLNGSDLNIGHLRTGNVIASAPPNYRATFIGRAARERARLALVAELEQRLAIARHDLEAEKQRVEQLEAAVRASRRERDDFPPADVVFVAREQVSQLQLGVAKAQQQTTQALATAAAQLTGLLAELDAARKAIGRTVETARRRLEEAAGALGRSRQSESDAGDALTTAREELAEATERRNEAQTAQQVCAAEEQRFPDVEQLRRTTRDEDAAERDEAAARASVDEHRHRHRQASGRVRTALRALHTAATLPDGAILPTDREVLRRHRDLVATLLQQIEAWQSAGQRTLDLLATAQREQRTADRVAGRFQKAVAAADQIRLTAEELDARMEQTRALYGAEYAELRQTKDRLADELTDKLAEVEQREAEFRTHDNAAVAATTTLDKIAPRRREADQHRTDCFDRMCLLITHGFAEVPETLPRDSDNRPANLTAALTWSRQLLAGKPTTSARLDTLRIARERVQKQLESTMRSVNQALAEFDQQLDSTTLEGTEWRRITLAAPNAAVGEDLRQAAETLRATAEGLERDLRQDVKATLKTSMFTQLRRDIQTRREAARELVRQIRATLENVRTGVARVGVQVDWKVRDDGNSQQMVALLKAPPSDEVFDQMYEILRERMEDAGEETWADRVAHTFDYRSWHHWEISVTHSSFGADQFKPVNARSNPLKGLSTGESRLATMLPLLAAAWSMYSGDTYQGPRLLSIDEIDAAFDDRNLRQILTLLRTWDFDVLATTPTIAPLIKREAQHVVVHEVITDGRHRVTVPWLWKGSGEPTPLPLAAPTTDTTPGRTLNDAG</sequence>
<proteinExistence type="predicted"/>
<feature type="region of interest" description="Disordered" evidence="2">
    <location>
        <begin position="1048"/>
        <end position="1112"/>
    </location>
</feature>
<dbReference type="Gene3D" id="3.40.50.300">
    <property type="entry name" value="P-loop containing nucleotide triphosphate hydrolases"/>
    <property type="match status" value="2"/>
</dbReference>
<feature type="compositionally biased region" description="Basic and acidic residues" evidence="2">
    <location>
        <begin position="1048"/>
        <end position="1057"/>
    </location>
</feature>
<dbReference type="SUPFAM" id="SSF52540">
    <property type="entry name" value="P-loop containing nucleoside triphosphate hydrolases"/>
    <property type="match status" value="1"/>
</dbReference>
<evidence type="ECO:0000313" key="3">
    <source>
        <dbReference type="EMBL" id="MFC5922823.1"/>
    </source>
</evidence>
<feature type="compositionally biased region" description="Basic and acidic residues" evidence="2">
    <location>
        <begin position="1068"/>
        <end position="1102"/>
    </location>
</feature>
<dbReference type="RefSeq" id="WP_377506391.1">
    <property type="nucleotide sequence ID" value="NZ_JBHSQS010000003.1"/>
</dbReference>
<feature type="coiled-coil region" evidence="1">
    <location>
        <begin position="616"/>
        <end position="650"/>
    </location>
</feature>
<dbReference type="EMBL" id="JBHSQS010000003">
    <property type="protein sequence ID" value="MFC5922823.1"/>
    <property type="molecule type" value="Genomic_DNA"/>
</dbReference>
<feature type="region of interest" description="Disordered" evidence="2">
    <location>
        <begin position="1"/>
        <end position="32"/>
    </location>
</feature>
<dbReference type="InterPro" id="IPR027417">
    <property type="entry name" value="P-loop_NTPase"/>
</dbReference>
<feature type="region of interest" description="Disordered" evidence="2">
    <location>
        <begin position="513"/>
        <end position="537"/>
    </location>
</feature>
<reference evidence="4" key="1">
    <citation type="journal article" date="2019" name="Int. J. Syst. Evol. Microbiol.">
        <title>The Global Catalogue of Microorganisms (GCM) 10K type strain sequencing project: providing services to taxonomists for standard genome sequencing and annotation.</title>
        <authorList>
            <consortium name="The Broad Institute Genomics Platform"/>
            <consortium name="The Broad Institute Genome Sequencing Center for Infectious Disease"/>
            <person name="Wu L."/>
            <person name="Ma J."/>
        </authorList>
    </citation>
    <scope>NUCLEOTIDE SEQUENCE [LARGE SCALE GENOMIC DNA]</scope>
    <source>
        <strain evidence="4">CGMCC 4.7144</strain>
    </source>
</reference>
<keyword evidence="4" id="KW-1185">Reference proteome</keyword>
<evidence type="ECO:0000313" key="4">
    <source>
        <dbReference type="Proteomes" id="UP001596226"/>
    </source>
</evidence>
<dbReference type="Proteomes" id="UP001596226">
    <property type="component" value="Unassembled WGS sequence"/>
</dbReference>
<evidence type="ECO:0000256" key="2">
    <source>
        <dbReference type="SAM" id="MobiDB-lite"/>
    </source>
</evidence>
<feature type="coiled-coil region" evidence="1">
    <location>
        <begin position="270"/>
        <end position="407"/>
    </location>
</feature>
<feature type="compositionally biased region" description="Low complexity" evidence="2">
    <location>
        <begin position="1649"/>
        <end position="1659"/>
    </location>
</feature>
<name>A0ABW1H0Z5_9ACTN</name>
<evidence type="ECO:0000256" key="1">
    <source>
        <dbReference type="SAM" id="Coils"/>
    </source>
</evidence>
<gene>
    <name evidence="3" type="ORF">ACFQGL_05640</name>
</gene>
<protein>
    <submittedName>
        <fullName evidence="3">SbcC/MukB-like Walker B domain-containing protein</fullName>
    </submittedName>
</protein>
<feature type="region of interest" description="Disordered" evidence="2">
    <location>
        <begin position="1646"/>
        <end position="1667"/>
    </location>
</feature>
<keyword evidence="1" id="KW-0175">Coiled coil</keyword>
<dbReference type="InterPro" id="IPR051002">
    <property type="entry name" value="UBA_autophagy_assoc_protein"/>
</dbReference>
<dbReference type="PANTHER" id="PTHR31915">
    <property type="entry name" value="SKICH DOMAIN-CONTAINING PROTEIN"/>
    <property type="match status" value="1"/>
</dbReference>
<dbReference type="Pfam" id="PF13558">
    <property type="entry name" value="SbcC_Walker_B"/>
    <property type="match status" value="1"/>
</dbReference>
<feature type="coiled-coil region" evidence="1">
    <location>
        <begin position="1191"/>
        <end position="1247"/>
    </location>
</feature>